<evidence type="ECO:0000313" key="1">
    <source>
        <dbReference type="EMBL" id="RYC74912.1"/>
    </source>
</evidence>
<dbReference type="PANTHER" id="PTHR35145">
    <property type="entry name" value="CYTOPLASMIC PROTEIN-RELATED"/>
    <property type="match status" value="1"/>
</dbReference>
<dbReference type="SUPFAM" id="SSF142906">
    <property type="entry name" value="YjbR-like"/>
    <property type="match status" value="1"/>
</dbReference>
<sequence length="124" mass="14358">MSEKRQANIVVKHIKSEYGANPEFLWPDRYPGYAAFRHDNNKKWFALVATISSKSLGLKDDKAIDVVNLKFDKNQTYDFAETSDHIFPAYHMNKNNWITIWLDGTLSDGLIFELIKKSYLLSAK</sequence>
<protein>
    <recommendedName>
        <fullName evidence="3">MmcQ/YjbR family DNA-binding protein</fullName>
    </recommendedName>
</protein>
<organism evidence="1 2">
    <name type="scientific">Candidatus Nanosyncoccus alces</name>
    <dbReference type="NCBI Taxonomy" id="2171997"/>
    <lineage>
        <taxon>Bacteria</taxon>
        <taxon>Candidatus Saccharimonadota</taxon>
        <taxon>Candidatus Nanosyncoccalia</taxon>
        <taxon>Candidatus Nanosyncoccales</taxon>
        <taxon>Candidatus Nanosyncoccaceae</taxon>
        <taxon>Candidatus Nanosyncoccus</taxon>
    </lineage>
</organism>
<dbReference type="Gene3D" id="3.90.1150.30">
    <property type="match status" value="1"/>
</dbReference>
<reference evidence="1 2" key="1">
    <citation type="journal article" date="2018" name="bioRxiv">
        <title>Evidence of independent acquisition and adaption of ultra-small bacteria to human hosts across the highly diverse yet reduced genomes of the phylum Saccharibacteria.</title>
        <authorList>
            <person name="McLean J.S."/>
            <person name="Bor B."/>
            <person name="To T.T."/>
            <person name="Liu Q."/>
            <person name="Kearns K.A."/>
            <person name="Solden L.M."/>
            <person name="Wrighton K.C."/>
            <person name="He X."/>
            <person name="Shi W."/>
        </authorList>
    </citation>
    <scope>NUCLEOTIDE SEQUENCE [LARGE SCALE GENOMIC DNA]</scope>
    <source>
        <strain evidence="1 2">TM7_G3_2_Rum_HOT_351B</strain>
    </source>
</reference>
<dbReference type="Proteomes" id="UP001191019">
    <property type="component" value="Unassembled WGS sequence"/>
</dbReference>
<dbReference type="InterPro" id="IPR007351">
    <property type="entry name" value="YjbR"/>
</dbReference>
<comment type="caution">
    <text evidence="1">The sequence shown here is derived from an EMBL/GenBank/DDBJ whole genome shotgun (WGS) entry which is preliminary data.</text>
</comment>
<reference evidence="1 2" key="2">
    <citation type="journal article" date="2020" name="Cell Rep.">
        <title>Acquisition and Adaptation of Ultra-small Parasitic Reduced Genome Bacteria to Mammalian Hosts.</title>
        <authorList>
            <person name="McLean J.S."/>
            <person name="Bor B."/>
            <person name="Kerns K.A."/>
            <person name="Liu Q."/>
            <person name="To T.T."/>
            <person name="Solden L."/>
            <person name="Hendrickson E.L."/>
            <person name="Wrighton K."/>
            <person name="Shi W."/>
            <person name="He X."/>
        </authorList>
    </citation>
    <scope>NUCLEOTIDE SEQUENCE [LARGE SCALE GENOMIC DNA]</scope>
    <source>
        <strain evidence="1 2">TM7_G3_2_Rum_HOT_351B</strain>
    </source>
</reference>
<dbReference type="Pfam" id="PF04237">
    <property type="entry name" value="YjbR"/>
    <property type="match status" value="1"/>
</dbReference>
<evidence type="ECO:0000313" key="2">
    <source>
        <dbReference type="Proteomes" id="UP001191019"/>
    </source>
</evidence>
<gene>
    <name evidence="1" type="ORF">G3RUM_00187</name>
</gene>
<dbReference type="InterPro" id="IPR038056">
    <property type="entry name" value="YjbR-like_sf"/>
</dbReference>
<dbReference type="EMBL" id="PRLM01000002">
    <property type="protein sequence ID" value="RYC74912.1"/>
    <property type="molecule type" value="Genomic_DNA"/>
</dbReference>
<name>A0ABY0FM38_9BACT</name>
<dbReference type="RefSeq" id="WP_129734503.1">
    <property type="nucleotide sequence ID" value="NZ_PRLM01000002.1"/>
</dbReference>
<dbReference type="InterPro" id="IPR058532">
    <property type="entry name" value="YjbR/MT2646/Rv2570-like"/>
</dbReference>
<evidence type="ECO:0008006" key="3">
    <source>
        <dbReference type="Google" id="ProtNLM"/>
    </source>
</evidence>
<proteinExistence type="predicted"/>
<keyword evidence="2" id="KW-1185">Reference proteome</keyword>
<dbReference type="PANTHER" id="PTHR35145:SF1">
    <property type="entry name" value="CYTOPLASMIC PROTEIN"/>
    <property type="match status" value="1"/>
</dbReference>
<accession>A0ABY0FM38</accession>